<evidence type="ECO:0000313" key="1">
    <source>
        <dbReference type="EMBL" id="KKN11056.1"/>
    </source>
</evidence>
<comment type="caution">
    <text evidence="1">The sequence shown here is derived from an EMBL/GenBank/DDBJ whole genome shotgun (WGS) entry which is preliminary data.</text>
</comment>
<organism evidence="1">
    <name type="scientific">marine sediment metagenome</name>
    <dbReference type="NCBI Taxonomy" id="412755"/>
    <lineage>
        <taxon>unclassified sequences</taxon>
        <taxon>metagenomes</taxon>
        <taxon>ecological metagenomes</taxon>
    </lineage>
</organism>
<reference evidence="1" key="1">
    <citation type="journal article" date="2015" name="Nature">
        <title>Complex archaea that bridge the gap between prokaryotes and eukaryotes.</title>
        <authorList>
            <person name="Spang A."/>
            <person name="Saw J.H."/>
            <person name="Jorgensen S.L."/>
            <person name="Zaremba-Niedzwiedzka K."/>
            <person name="Martijn J."/>
            <person name="Lind A.E."/>
            <person name="van Eijk R."/>
            <person name="Schleper C."/>
            <person name="Guy L."/>
            <person name="Ettema T.J."/>
        </authorList>
    </citation>
    <scope>NUCLEOTIDE SEQUENCE</scope>
</reference>
<sequence>MVSEMNERDKIIAEIAADERPILYTSRYDECRYCEESAEVSTKVQHAVDCIWIRSRVLAGKEPGPNAIVIADGLPQFDCAFELYVDKDDKTKPFVNED</sequence>
<gene>
    <name evidence="1" type="ORF">LCGC14_1030350</name>
</gene>
<dbReference type="EMBL" id="LAZR01004179">
    <property type="protein sequence ID" value="KKN11056.1"/>
    <property type="molecule type" value="Genomic_DNA"/>
</dbReference>
<name>A0A0F9QCU6_9ZZZZ</name>
<accession>A0A0F9QCU6</accession>
<proteinExistence type="predicted"/>
<protein>
    <submittedName>
        <fullName evidence="1">Uncharacterized protein</fullName>
    </submittedName>
</protein>
<dbReference type="AlphaFoldDB" id="A0A0F9QCU6"/>